<evidence type="ECO:0000313" key="3">
    <source>
        <dbReference type="Proteomes" id="UP000654345"/>
    </source>
</evidence>
<dbReference type="SUPFAM" id="SSF46894">
    <property type="entry name" value="C-terminal effector domain of the bipartite response regulators"/>
    <property type="match status" value="1"/>
</dbReference>
<dbReference type="Pfam" id="PF00196">
    <property type="entry name" value="GerE"/>
    <property type="match status" value="1"/>
</dbReference>
<dbReference type="PRINTS" id="PR00364">
    <property type="entry name" value="DISEASERSIST"/>
</dbReference>
<evidence type="ECO:0000313" key="2">
    <source>
        <dbReference type="EMBL" id="GHO60558.1"/>
    </source>
</evidence>
<dbReference type="InterPro" id="IPR036388">
    <property type="entry name" value="WH-like_DNA-bd_sf"/>
</dbReference>
<gene>
    <name evidence="2" type="ORF">KSB_90330</name>
</gene>
<dbReference type="InterPro" id="IPR016032">
    <property type="entry name" value="Sig_transdc_resp-reg_C-effctor"/>
</dbReference>
<dbReference type="Pfam" id="PF00931">
    <property type="entry name" value="NB-ARC"/>
    <property type="match status" value="1"/>
</dbReference>
<dbReference type="InterPro" id="IPR002182">
    <property type="entry name" value="NB-ARC"/>
</dbReference>
<dbReference type="PROSITE" id="PS50043">
    <property type="entry name" value="HTH_LUXR_2"/>
    <property type="match status" value="1"/>
</dbReference>
<dbReference type="InterPro" id="IPR011990">
    <property type="entry name" value="TPR-like_helical_dom_sf"/>
</dbReference>
<dbReference type="CDD" id="cd06170">
    <property type="entry name" value="LuxR_C_like"/>
    <property type="match status" value="1"/>
</dbReference>
<dbReference type="PANTHER" id="PTHR47691:SF3">
    <property type="entry name" value="HTH-TYPE TRANSCRIPTIONAL REGULATOR RV0890C-RELATED"/>
    <property type="match status" value="1"/>
</dbReference>
<dbReference type="RefSeq" id="WP_201376639.1">
    <property type="nucleotide sequence ID" value="NZ_BNJG01000005.1"/>
</dbReference>
<comment type="caution">
    <text evidence="2">The sequence shown here is derived from an EMBL/GenBank/DDBJ whole genome shotgun (WGS) entry which is preliminary data.</text>
</comment>
<dbReference type="Gene3D" id="1.25.40.10">
    <property type="entry name" value="Tetratricopeptide repeat domain"/>
    <property type="match status" value="1"/>
</dbReference>
<dbReference type="EMBL" id="BNJG01000005">
    <property type="protein sequence ID" value="GHO60558.1"/>
    <property type="molecule type" value="Genomic_DNA"/>
</dbReference>
<feature type="domain" description="HTH luxR-type" evidence="1">
    <location>
        <begin position="727"/>
        <end position="792"/>
    </location>
</feature>
<accession>A0ABQ3V6K4</accession>
<dbReference type="InterPro" id="IPR000792">
    <property type="entry name" value="Tscrpt_reg_LuxR_C"/>
</dbReference>
<dbReference type="Proteomes" id="UP000654345">
    <property type="component" value="Unassembled WGS sequence"/>
</dbReference>
<reference evidence="2 3" key="1">
    <citation type="journal article" date="2021" name="Int. J. Syst. Evol. Microbiol.">
        <title>Reticulibacter mediterranei gen. nov., sp. nov., within the new family Reticulibacteraceae fam. nov., and Ktedonospora formicarum gen. nov., sp. nov., Ktedonobacter robiniae sp. nov., Dictyobacter formicarum sp. nov. and Dictyobacter arantiisoli sp. nov., belonging to the class Ktedonobacteria.</title>
        <authorList>
            <person name="Yabe S."/>
            <person name="Zheng Y."/>
            <person name="Wang C.M."/>
            <person name="Sakai Y."/>
            <person name="Abe K."/>
            <person name="Yokota A."/>
            <person name="Donadio S."/>
            <person name="Cavaletti L."/>
            <person name="Monciardini P."/>
        </authorList>
    </citation>
    <scope>NUCLEOTIDE SEQUENCE [LARGE SCALE GENOMIC DNA]</scope>
    <source>
        <strain evidence="2 3">SOSP1-30</strain>
    </source>
</reference>
<dbReference type="SUPFAM" id="SSF52540">
    <property type="entry name" value="P-loop containing nucleoside triphosphate hydrolases"/>
    <property type="match status" value="1"/>
</dbReference>
<dbReference type="Gene3D" id="3.40.50.300">
    <property type="entry name" value="P-loop containing nucleotide triphosphate hydrolases"/>
    <property type="match status" value="1"/>
</dbReference>
<organism evidence="2 3">
    <name type="scientific">Ktedonobacter robiniae</name>
    <dbReference type="NCBI Taxonomy" id="2778365"/>
    <lineage>
        <taxon>Bacteria</taxon>
        <taxon>Bacillati</taxon>
        <taxon>Chloroflexota</taxon>
        <taxon>Ktedonobacteria</taxon>
        <taxon>Ktedonobacterales</taxon>
        <taxon>Ktedonobacteraceae</taxon>
        <taxon>Ktedonobacter</taxon>
    </lineage>
</organism>
<dbReference type="InterPro" id="IPR027417">
    <property type="entry name" value="P-loop_NTPase"/>
</dbReference>
<sequence>MSPAHLPQPSTAFIGRDRELKQIAGLLTDPTCQLLTLVGSGGIGKTRLALQVATSQQVHFVDGVSFVALTSIDSPDFLPTSIGATLEIPFLDPEEPLLQIRRYLRDKQMLLVLDNFEHLLDAAGCLTELLQAAPHLKILVTSRERLNLREEWVFPLDGLSYPAAPVADSAEHYGAVQLFVQRARQVRPHFVLSDHVHAVLSICRQVEGMPLGLELAASWLHVMSCEQIAARMANNLDFLTTPLRNMPERHRSLRVVFQQSWSLLSADEQAVLMRLSLFRGGFDGAAAVAVAGATLTVLAGLADKSLLRMDSTGRYDLHELLRQYAGEKLAEACEISTTTQRYLDYFLELAEAGEAHAYGREQVIWYDRQEVEMDNLRAALAWSINTKKVEIGLRIAAALRWVWETRGHLEEGVTWFNKLLPISRDVSPSVRAKALHRASELAGQLAYEPQATLWIQEALHLARSTHDRWNLAWSLSSAAYFTEQDSHHALAMLEEGLALFWELQDALGLSHTLRRLAGCAIGHHKHAYAACLLEQALQNDRQAGDKHAVAWDLCFRGVVLWIHQHHPKQVIPLYQESIALFEEIRDVRGRAHPLVMLAEAERSQGNFARSQALFHETLLLERALGIRDNLALFALAGIGSLAARHGEQDRAARLLGAVQAALASGSYNTRLSPLLDVFDTTVAAVRTQLDEEAFHAAWAAGNIMTLEQAITEALQDPPTLIEMKEMSQPLLEPLSPREFEVLHHLGTGCSNAEIAQKLFISVATVKVHTRRIYGKLTVSNRTQAIIQAKKLNLL</sequence>
<dbReference type="SMART" id="SM00421">
    <property type="entry name" value="HTH_LUXR"/>
    <property type="match status" value="1"/>
</dbReference>
<dbReference type="Gene3D" id="1.10.10.10">
    <property type="entry name" value="Winged helix-like DNA-binding domain superfamily/Winged helix DNA-binding domain"/>
    <property type="match status" value="1"/>
</dbReference>
<evidence type="ECO:0000259" key="1">
    <source>
        <dbReference type="PROSITE" id="PS50043"/>
    </source>
</evidence>
<dbReference type="SUPFAM" id="SSF48452">
    <property type="entry name" value="TPR-like"/>
    <property type="match status" value="1"/>
</dbReference>
<proteinExistence type="predicted"/>
<protein>
    <recommendedName>
        <fullName evidence="1">HTH luxR-type domain-containing protein</fullName>
    </recommendedName>
</protein>
<name>A0ABQ3V6K4_9CHLR</name>
<dbReference type="PANTHER" id="PTHR47691">
    <property type="entry name" value="REGULATOR-RELATED"/>
    <property type="match status" value="1"/>
</dbReference>
<dbReference type="PRINTS" id="PR00038">
    <property type="entry name" value="HTHLUXR"/>
</dbReference>
<keyword evidence="3" id="KW-1185">Reference proteome</keyword>
<dbReference type="PROSITE" id="PS00622">
    <property type="entry name" value="HTH_LUXR_1"/>
    <property type="match status" value="1"/>
</dbReference>